<evidence type="ECO:0000259" key="2">
    <source>
        <dbReference type="SMART" id="SM00635"/>
    </source>
</evidence>
<organism evidence="3 4">
    <name type="scientific">Flavobacterium akiainvivens</name>
    <dbReference type="NCBI Taxonomy" id="1202724"/>
    <lineage>
        <taxon>Bacteria</taxon>
        <taxon>Pseudomonadati</taxon>
        <taxon>Bacteroidota</taxon>
        <taxon>Flavobacteriia</taxon>
        <taxon>Flavobacteriales</taxon>
        <taxon>Flavobacteriaceae</taxon>
        <taxon>Flavobacterium</taxon>
    </lineage>
</organism>
<evidence type="ECO:0000313" key="3">
    <source>
        <dbReference type="EMBL" id="KOS07324.1"/>
    </source>
</evidence>
<dbReference type="InterPro" id="IPR003343">
    <property type="entry name" value="Big_2"/>
</dbReference>
<dbReference type="Pfam" id="PF02368">
    <property type="entry name" value="Big_2"/>
    <property type="match status" value="1"/>
</dbReference>
<dbReference type="SUPFAM" id="SSF49373">
    <property type="entry name" value="Invasin/intimin cell-adhesion fragments"/>
    <property type="match status" value="1"/>
</dbReference>
<evidence type="ECO:0000256" key="1">
    <source>
        <dbReference type="SAM" id="SignalP"/>
    </source>
</evidence>
<dbReference type="PATRIC" id="fig|1202724.3.peg.3266"/>
<dbReference type="InterPro" id="IPR002909">
    <property type="entry name" value="IPT_dom"/>
</dbReference>
<dbReference type="OrthoDB" id="1652165at2"/>
<gene>
    <name evidence="3" type="ORF">AM493_15725</name>
</gene>
<name>A0A0M8MEP6_9FLAO</name>
<keyword evidence="1" id="KW-0732">Signal</keyword>
<dbReference type="Proteomes" id="UP000037755">
    <property type="component" value="Unassembled WGS sequence"/>
</dbReference>
<dbReference type="InterPro" id="IPR008964">
    <property type="entry name" value="Invasin/intimin_cell_adhesion"/>
</dbReference>
<dbReference type="InterPro" id="IPR013783">
    <property type="entry name" value="Ig-like_fold"/>
</dbReference>
<comment type="caution">
    <text evidence="3">The sequence shown here is derived from an EMBL/GenBank/DDBJ whole genome shotgun (WGS) entry which is preliminary data.</text>
</comment>
<dbReference type="SMART" id="SM00635">
    <property type="entry name" value="BID_2"/>
    <property type="match status" value="1"/>
</dbReference>
<accession>A0A0M8MEP6</accession>
<keyword evidence="4" id="KW-1185">Reference proteome</keyword>
<protein>
    <recommendedName>
        <fullName evidence="2">BIG2 domain-containing protein</fullName>
    </recommendedName>
</protein>
<dbReference type="Pfam" id="PF13585">
    <property type="entry name" value="CHU_C"/>
    <property type="match status" value="1"/>
</dbReference>
<dbReference type="EMBL" id="LIYD01000005">
    <property type="protein sequence ID" value="KOS07324.1"/>
    <property type="molecule type" value="Genomic_DNA"/>
</dbReference>
<dbReference type="Gene3D" id="2.60.40.10">
    <property type="entry name" value="Immunoglobulins"/>
    <property type="match status" value="3"/>
</dbReference>
<reference evidence="3 4" key="1">
    <citation type="submission" date="2015-08" db="EMBL/GenBank/DDBJ databases">
        <title>Whole genome sequence of Flavobacterium akiainvivens IK-1T, from decaying Wikstroemia oahuensis, an endemic Hawaiian shrub.</title>
        <authorList>
            <person name="Wan X."/>
            <person name="Hou S."/>
            <person name="Saito J."/>
            <person name="Donachie S."/>
        </authorList>
    </citation>
    <scope>NUCLEOTIDE SEQUENCE [LARGE SCALE GENOMIC DNA]</scope>
    <source>
        <strain evidence="3 4">IK-1</strain>
    </source>
</reference>
<dbReference type="RefSeq" id="WP_054408979.1">
    <property type="nucleotide sequence ID" value="NZ_FOYA01000005.1"/>
</dbReference>
<feature type="signal peptide" evidence="1">
    <location>
        <begin position="1"/>
        <end position="24"/>
    </location>
</feature>
<feature type="domain" description="BIG2" evidence="2">
    <location>
        <begin position="1219"/>
        <end position="1288"/>
    </location>
</feature>
<dbReference type="SUPFAM" id="SSF81296">
    <property type="entry name" value="E set domains"/>
    <property type="match status" value="1"/>
</dbReference>
<dbReference type="SUPFAM" id="SSF50939">
    <property type="entry name" value="Sialidases"/>
    <property type="match status" value="1"/>
</dbReference>
<dbReference type="Pfam" id="PF01833">
    <property type="entry name" value="TIG"/>
    <property type="match status" value="1"/>
</dbReference>
<dbReference type="CDD" id="cd00102">
    <property type="entry name" value="IPT"/>
    <property type="match status" value="1"/>
</dbReference>
<dbReference type="Gene3D" id="2.60.40.1080">
    <property type="match status" value="1"/>
</dbReference>
<feature type="chain" id="PRO_5005818286" description="BIG2 domain-containing protein" evidence="1">
    <location>
        <begin position="25"/>
        <end position="1539"/>
    </location>
</feature>
<dbReference type="InterPro" id="IPR014756">
    <property type="entry name" value="Ig_E-set"/>
</dbReference>
<proteinExistence type="predicted"/>
<sequence length="1539" mass="159022">MVKKITICFFVFFALCCYNSYSQACTNTFITSVFPVSGPANTVVTLTGTGFESGSGVSAVYFDGHLADFTIVSDTNISAVVPEDATTGTVTVTANGGCTATSATTFTPLISACGYTEIYISEVYDAQALTPGAIELYNPSGNTVTFNGEYVLERYGTYTDANPTSGYVLTLPGSIAPYSTYLVRSGTAPCGITPDAVLSNGINAQDAIKLRKNGAIIDVVHAPNEVGYSIIRKPEVIAPAATYAAADWNTYSQESCDNLGIHTANPPSLPTPSVLNPDPVEICAGQEAVFSSGVSGSGFTYQWKTFNTLGTVVNVTNGGIYAGGTTDTFVISSAPQTLDGAQYFCVITSPTCTLYSYSAQLTIGTLDDPENIVTQPTCTTPGVITITEPVGTDYEYSIDGGDTWQTGPEFEVASGTYTIIVQNSTGCSAETDPIVVDPVPGAPAVANTIVGHPDCDTATGIITINSPTGAGYQYSIDGGDTWQTETVFEVPAGTYVVTTQNADGCTSVTPNIVVNPQPAQPDVAIVQTTDPDCTNPNGTLTVTSPVGAEYQYSIDNGDTWQTETVFEVTVGFYTLVTKNAAGCTSVTSNIVVAPQPGAPAPATAFASHPDCDNTNGTITVTAPVGTGYQYSIDNGDTWQTETVFEVPAGTYTIITQNADGCTSISANIVVNPQPVTPAVATTNVTDPDCDNVNGTITIEAPTGAGYQYSINGGDTWQTTPVFNVPGGTYVITTQNAGGCTSVTPDIVVNPQPAVPAVAITSVNHPDCDNANGTISIISPTGTGYQYSIDNGDTWQTATEFDVLAGTYVITTQNANGCTSVTGNIVVNPQPTAPAAPALNYTPATCTTAATVTVTAPTGTGFTYSSNGTTYVASATFTLTEGTYNITVKNAAGCISPATERVVGAAPPVPATPQAIVQNPGCTDTTGTITVTAPTGTGITYSVNGTDYQASPVFTLTPGTYPVTAMNVEGCVSTVSVRTINAVPAAPATPQLTAQQPLCGQTTGSITVSLPTGSGLTYSINNGLNWQPGTTFGNLAPGSYSIIVRNAAGCISAAATQVVNQPPAAVPAVVLSHTQPDCTTAFGTITVTAPTGTGYTYSIDNGPVQTSAIFTPVAQGNHTITVFNSGGCQAVAQQIINAAPAQPVVPVANIQQPDCDTATATVTVTAPLGMGHTYSLDGVSFQGSPVFLNVAPGPYTLTVRNNPGCTNTLAITVNPQPAPAPSPGVITGNNVVCIDDTLQLANTATGGTWASSNTNVATVDATGLVTPVNPGSVTISYTVGTVCTDVATMAIVVTPLPNPAPPAKLYLCEDLTDGTYSPAIIDSNLPDNGTYTFAWEKDGDALPDTSAFITVNEPGTYTVTATNAASGCSSSASTTVGTSSLAIATAEVGQDFHTNQTISITVTGGSGDYEYSLEGGPYQDEPYFSGITDGFYTVTVRDKNGCGVIELEVFALNYPHYFTPNHDGTKDVWNIKGLIGQYNARVFIYDRYGKLISAFRPGAGGWDGTYNGYDLPATDYWFTVSYRATNGQNREFKAHFSLIR</sequence>
<dbReference type="InterPro" id="IPR036278">
    <property type="entry name" value="Sialidase_sf"/>
</dbReference>
<dbReference type="InterPro" id="IPR026341">
    <property type="entry name" value="T9SS_type_B"/>
</dbReference>
<dbReference type="STRING" id="1202724.AM493_15725"/>
<dbReference type="NCBIfam" id="TIGR04131">
    <property type="entry name" value="Bac_Flav_CTERM"/>
    <property type="match status" value="1"/>
</dbReference>
<evidence type="ECO:0000313" key="4">
    <source>
        <dbReference type="Proteomes" id="UP000037755"/>
    </source>
</evidence>